<keyword evidence="5" id="KW-1185">Reference proteome</keyword>
<dbReference type="PANTHER" id="PTHR14430:SF0">
    <property type="entry name" value="SEC2P DOMAIN-CONTAINING PROTEIN"/>
    <property type="match status" value="1"/>
</dbReference>
<dbReference type="Gene3D" id="6.10.140.910">
    <property type="match status" value="1"/>
</dbReference>
<evidence type="ECO:0000259" key="3">
    <source>
        <dbReference type="Pfam" id="PF06428"/>
    </source>
</evidence>
<name>A0A9W9AT21_9AGAR</name>
<evidence type="ECO:0000256" key="1">
    <source>
        <dbReference type="ARBA" id="ARBA00023054"/>
    </source>
</evidence>
<dbReference type="PANTHER" id="PTHR14430">
    <property type="entry name" value="RABIN3-RELATED"/>
    <property type="match status" value="1"/>
</dbReference>
<dbReference type="GO" id="GO:0070319">
    <property type="term" value="C:Golgi to plasma membrane transport vesicle"/>
    <property type="evidence" value="ECO:0007669"/>
    <property type="project" value="TreeGrafter"/>
</dbReference>
<dbReference type="GO" id="GO:0051286">
    <property type="term" value="C:cell tip"/>
    <property type="evidence" value="ECO:0007669"/>
    <property type="project" value="TreeGrafter"/>
</dbReference>
<feature type="domain" description="GDP/GTP exchange factor Sec2 N-terminal" evidence="3">
    <location>
        <begin position="27"/>
        <end position="155"/>
    </location>
</feature>
<feature type="coiled-coil region" evidence="2">
    <location>
        <begin position="64"/>
        <end position="158"/>
    </location>
</feature>
<reference evidence="4" key="1">
    <citation type="submission" date="2022-08" db="EMBL/GenBank/DDBJ databases">
        <title>A Global Phylogenomic Analysis of the Shiitake Genus Lentinula.</title>
        <authorList>
            <consortium name="DOE Joint Genome Institute"/>
            <person name="Sierra-Patev S."/>
            <person name="Min B."/>
            <person name="Naranjo-Ortiz M."/>
            <person name="Looney B."/>
            <person name="Konkel Z."/>
            <person name="Slot J.C."/>
            <person name="Sakamoto Y."/>
            <person name="Steenwyk J.L."/>
            <person name="Rokas A."/>
            <person name="Carro J."/>
            <person name="Camarero S."/>
            <person name="Ferreira P."/>
            <person name="Molpeceres G."/>
            <person name="Ruiz-Duenas F.J."/>
            <person name="Serrano A."/>
            <person name="Henrissat B."/>
            <person name="Drula E."/>
            <person name="Hughes K.W."/>
            <person name="Mata J.L."/>
            <person name="Ishikawa N.K."/>
            <person name="Vargas-Isla R."/>
            <person name="Ushijima S."/>
            <person name="Smith C.A."/>
            <person name="Ahrendt S."/>
            <person name="Andreopoulos W."/>
            <person name="He G."/>
            <person name="Labutti K."/>
            <person name="Lipzen A."/>
            <person name="Ng V."/>
            <person name="Riley R."/>
            <person name="Sandor L."/>
            <person name="Barry K."/>
            <person name="Martinez A.T."/>
            <person name="Xiao Y."/>
            <person name="Gibbons J.G."/>
            <person name="Terashima K."/>
            <person name="Grigoriev I.V."/>
            <person name="Hibbett D.S."/>
        </authorList>
    </citation>
    <scope>NUCLEOTIDE SEQUENCE</scope>
    <source>
        <strain evidence="4">JLM2183</strain>
    </source>
</reference>
<evidence type="ECO:0000313" key="4">
    <source>
        <dbReference type="EMBL" id="KAJ4489887.1"/>
    </source>
</evidence>
<dbReference type="InterPro" id="IPR040351">
    <property type="entry name" value="RAB3IL/RAB3IP/Sec2"/>
</dbReference>
<dbReference type="InterPro" id="IPR009449">
    <property type="entry name" value="Sec2_N"/>
</dbReference>
<proteinExistence type="predicted"/>
<accession>A0A9W9AT21</accession>
<evidence type="ECO:0000256" key="2">
    <source>
        <dbReference type="SAM" id="Coils"/>
    </source>
</evidence>
<dbReference type="AlphaFoldDB" id="A0A9W9AT21"/>
<evidence type="ECO:0000313" key="5">
    <source>
        <dbReference type="Proteomes" id="UP001150266"/>
    </source>
</evidence>
<protein>
    <recommendedName>
        <fullName evidence="3">GDP/GTP exchange factor Sec2 N-terminal domain-containing protein</fullName>
    </recommendedName>
</protein>
<dbReference type="Pfam" id="PF06428">
    <property type="entry name" value="Sec2p"/>
    <property type="match status" value="1"/>
</dbReference>
<keyword evidence="1 2" id="KW-0175">Coiled coil</keyword>
<dbReference type="OrthoDB" id="1748564at2759"/>
<dbReference type="SUPFAM" id="SSF144284">
    <property type="entry name" value="Sec2 N-terminal region"/>
    <property type="match status" value="1"/>
</dbReference>
<dbReference type="GO" id="GO:0006887">
    <property type="term" value="P:exocytosis"/>
    <property type="evidence" value="ECO:0007669"/>
    <property type="project" value="TreeGrafter"/>
</dbReference>
<dbReference type="EMBL" id="JAOTPV010000001">
    <property type="protein sequence ID" value="KAJ4489887.1"/>
    <property type="molecule type" value="Genomic_DNA"/>
</dbReference>
<dbReference type="GO" id="GO:0005085">
    <property type="term" value="F:guanyl-nucleotide exchange factor activity"/>
    <property type="evidence" value="ECO:0007669"/>
    <property type="project" value="InterPro"/>
</dbReference>
<gene>
    <name evidence="4" type="ORF">J3R30DRAFT_3653420</name>
</gene>
<dbReference type="Proteomes" id="UP001150266">
    <property type="component" value="Unassembled WGS sequence"/>
</dbReference>
<comment type="caution">
    <text evidence="4">The sequence shown here is derived from an EMBL/GenBank/DDBJ whole genome shotgun (WGS) entry which is preliminary data.</text>
</comment>
<sequence length="252" mass="28683">MSQSSVTAIHRRTPSADDPQTELISTLRGQIQDLFTQVTQLNSKLVQSYDQRTQHLSALNTGLLVERSNVVEELTRLMERATQEAAQRSSAESAKRNIETELEELSKDLFEGANGMVAEARYERFLSEKRAEESERRVRETEEKLVSIQQEMRKLDKGKWVPRTGDLVKERKLMSSHVPYQEFLGFVGHLRGLYGQHGQAAPAMSILLGLPFLTRIATEDSDPTLRLDLAPSLNWLSRRSSNRCRLRNSCIN</sequence>
<organism evidence="4 5">
    <name type="scientific">Lentinula aciculospora</name>
    <dbReference type="NCBI Taxonomy" id="153920"/>
    <lineage>
        <taxon>Eukaryota</taxon>
        <taxon>Fungi</taxon>
        <taxon>Dikarya</taxon>
        <taxon>Basidiomycota</taxon>
        <taxon>Agaricomycotina</taxon>
        <taxon>Agaricomycetes</taxon>
        <taxon>Agaricomycetidae</taxon>
        <taxon>Agaricales</taxon>
        <taxon>Marasmiineae</taxon>
        <taxon>Omphalotaceae</taxon>
        <taxon>Lentinula</taxon>
    </lineage>
</organism>